<name>A0A067CF30_SAPPC</name>
<dbReference type="KEGG" id="spar:SPRG_07364"/>
<feature type="domain" description="Longin" evidence="10">
    <location>
        <begin position="7"/>
        <end position="113"/>
    </location>
</feature>
<organism evidence="12 13">
    <name type="scientific">Saprolegnia parasitica (strain CBS 223.65)</name>
    <dbReference type="NCBI Taxonomy" id="695850"/>
    <lineage>
        <taxon>Eukaryota</taxon>
        <taxon>Sar</taxon>
        <taxon>Stramenopiles</taxon>
        <taxon>Oomycota</taxon>
        <taxon>Saprolegniomycetes</taxon>
        <taxon>Saprolegniales</taxon>
        <taxon>Saprolegniaceae</taxon>
        <taxon>Saprolegnia</taxon>
    </lineage>
</organism>
<dbReference type="PRINTS" id="PR00219">
    <property type="entry name" value="SYNAPTOBREVN"/>
</dbReference>
<evidence type="ECO:0000256" key="4">
    <source>
        <dbReference type="ARBA" id="ARBA00022927"/>
    </source>
</evidence>
<dbReference type="AlphaFoldDB" id="A0A067CF30"/>
<evidence type="ECO:0000256" key="9">
    <source>
        <dbReference type="SAM" id="Phobius"/>
    </source>
</evidence>
<dbReference type="InterPro" id="IPR042855">
    <property type="entry name" value="V_SNARE_CC"/>
</dbReference>
<dbReference type="SUPFAM" id="SSF58038">
    <property type="entry name" value="SNARE fusion complex"/>
    <property type="match status" value="1"/>
</dbReference>
<sequence length="258" mass="28913">MPVIYALVARAQNVLAECTEGTGNFITYSRAILRDVDDHKYPPETRNSVAVDGHVFYYYLSESLIYVCMCDERFQSSVAYALLTEIKHEFLSTYGNKGKTANAYAMKGFESHLKGLMTKYDNVKIDTKLTQVRDQVKHVKNQMLDNLHQIMARGDKLEVLVSKTEKLQQDALAYEGEVKALHRLFWLKNLKATLMLIFLVAILMWLVSSWICGFDFSKCSSANIEKQFDTQAAKINLPFTSAPATSAPATSAPAASAS</sequence>
<evidence type="ECO:0000313" key="13">
    <source>
        <dbReference type="Proteomes" id="UP000030745"/>
    </source>
</evidence>
<dbReference type="Gene3D" id="1.20.5.110">
    <property type="match status" value="1"/>
</dbReference>
<accession>A0A067CF30</accession>
<protein>
    <recommendedName>
        <fullName evidence="14">Vesicle-associated membrane protein 7</fullName>
    </recommendedName>
</protein>
<keyword evidence="5 9" id="KW-1133">Transmembrane helix</keyword>
<dbReference type="PROSITE" id="PS50859">
    <property type="entry name" value="LONGIN"/>
    <property type="match status" value="1"/>
</dbReference>
<dbReference type="RefSeq" id="XP_012201540.1">
    <property type="nucleotide sequence ID" value="XM_012346150.1"/>
</dbReference>
<dbReference type="STRING" id="695850.A0A067CF30"/>
<keyword evidence="8" id="KW-0175">Coiled coil</keyword>
<dbReference type="VEuPathDB" id="FungiDB:SPRG_07364"/>
<gene>
    <name evidence="12" type="ORF">SPRG_07364</name>
</gene>
<proteinExistence type="inferred from homology"/>
<dbReference type="InterPro" id="IPR011012">
    <property type="entry name" value="Longin-like_dom_sf"/>
</dbReference>
<dbReference type="Proteomes" id="UP000030745">
    <property type="component" value="Unassembled WGS sequence"/>
</dbReference>
<evidence type="ECO:0000256" key="7">
    <source>
        <dbReference type="ARBA" id="ARBA00046280"/>
    </source>
</evidence>
<feature type="domain" description="V-SNARE coiled-coil homology" evidence="11">
    <location>
        <begin position="128"/>
        <end position="188"/>
    </location>
</feature>
<dbReference type="GO" id="GO:0015031">
    <property type="term" value="P:protein transport"/>
    <property type="evidence" value="ECO:0007669"/>
    <property type="project" value="UniProtKB-KW"/>
</dbReference>
<dbReference type="GeneID" id="24129639"/>
<dbReference type="GO" id="GO:0016192">
    <property type="term" value="P:vesicle-mediated transport"/>
    <property type="evidence" value="ECO:0007669"/>
    <property type="project" value="InterPro"/>
</dbReference>
<comment type="similarity">
    <text evidence="1">Belongs to the synaptobrevin family.</text>
</comment>
<comment type="subcellular location">
    <subcellularLocation>
        <location evidence="7">Endomembrane system</location>
        <topology evidence="7">Single-pass type IV membrane protein</topology>
    </subcellularLocation>
</comment>
<dbReference type="PANTHER" id="PTHR21136:SF168">
    <property type="entry name" value="VESICLE-ASSOCIATED MEMBRANE PROTEIN 9"/>
    <property type="match status" value="1"/>
</dbReference>
<evidence type="ECO:0000259" key="10">
    <source>
        <dbReference type="PROSITE" id="PS50859"/>
    </source>
</evidence>
<keyword evidence="13" id="KW-1185">Reference proteome</keyword>
<keyword evidence="2" id="KW-0813">Transport</keyword>
<dbReference type="SUPFAM" id="SSF64356">
    <property type="entry name" value="SNARE-like"/>
    <property type="match status" value="1"/>
</dbReference>
<evidence type="ECO:0000256" key="8">
    <source>
        <dbReference type="PROSITE-ProRule" id="PRU00290"/>
    </source>
</evidence>
<reference evidence="12 13" key="1">
    <citation type="journal article" date="2013" name="PLoS Genet.">
        <title>Distinctive expansion of potential virulence genes in the genome of the oomycete fish pathogen Saprolegnia parasitica.</title>
        <authorList>
            <person name="Jiang R.H."/>
            <person name="de Bruijn I."/>
            <person name="Haas B.J."/>
            <person name="Belmonte R."/>
            <person name="Lobach L."/>
            <person name="Christie J."/>
            <person name="van den Ackerveken G."/>
            <person name="Bottin A."/>
            <person name="Bulone V."/>
            <person name="Diaz-Moreno S.M."/>
            <person name="Dumas B."/>
            <person name="Fan L."/>
            <person name="Gaulin E."/>
            <person name="Govers F."/>
            <person name="Grenville-Briggs L.J."/>
            <person name="Horner N.R."/>
            <person name="Levin J.Z."/>
            <person name="Mammella M."/>
            <person name="Meijer H.J."/>
            <person name="Morris P."/>
            <person name="Nusbaum C."/>
            <person name="Oome S."/>
            <person name="Phillips A.J."/>
            <person name="van Rooyen D."/>
            <person name="Rzeszutek E."/>
            <person name="Saraiva M."/>
            <person name="Secombes C.J."/>
            <person name="Seidl M.F."/>
            <person name="Snel B."/>
            <person name="Stassen J.H."/>
            <person name="Sykes S."/>
            <person name="Tripathy S."/>
            <person name="van den Berg H."/>
            <person name="Vega-Arreguin J.C."/>
            <person name="Wawra S."/>
            <person name="Young S.K."/>
            <person name="Zeng Q."/>
            <person name="Dieguez-Uribeondo J."/>
            <person name="Russ C."/>
            <person name="Tyler B.M."/>
            <person name="van West P."/>
        </authorList>
    </citation>
    <scope>NUCLEOTIDE SEQUENCE [LARGE SCALE GENOMIC DNA]</scope>
    <source>
        <strain evidence="12 13">CBS 223.65</strain>
    </source>
</reference>
<dbReference type="OMA" id="NTRQTCV"/>
<dbReference type="GO" id="GO:0005737">
    <property type="term" value="C:cytoplasm"/>
    <property type="evidence" value="ECO:0007669"/>
    <property type="project" value="UniProtKB-ARBA"/>
</dbReference>
<evidence type="ECO:0000256" key="1">
    <source>
        <dbReference type="ARBA" id="ARBA00008025"/>
    </source>
</evidence>
<dbReference type="OrthoDB" id="248747at2759"/>
<dbReference type="EMBL" id="KK583215">
    <property type="protein sequence ID" value="KDO27765.1"/>
    <property type="molecule type" value="Genomic_DNA"/>
</dbReference>
<evidence type="ECO:0000259" key="11">
    <source>
        <dbReference type="PROSITE" id="PS50892"/>
    </source>
</evidence>
<evidence type="ECO:0000256" key="5">
    <source>
        <dbReference type="ARBA" id="ARBA00022989"/>
    </source>
</evidence>
<dbReference type="PROSITE" id="PS50892">
    <property type="entry name" value="V_SNARE"/>
    <property type="match status" value="1"/>
</dbReference>
<dbReference type="Pfam" id="PF13774">
    <property type="entry name" value="Longin"/>
    <property type="match status" value="1"/>
</dbReference>
<dbReference type="InterPro" id="IPR010908">
    <property type="entry name" value="Longin_dom"/>
</dbReference>
<dbReference type="Pfam" id="PF00957">
    <property type="entry name" value="Synaptobrevin"/>
    <property type="match status" value="1"/>
</dbReference>
<dbReference type="PANTHER" id="PTHR21136">
    <property type="entry name" value="SNARE PROTEINS"/>
    <property type="match status" value="1"/>
</dbReference>
<keyword evidence="6 9" id="KW-0472">Membrane</keyword>
<evidence type="ECO:0000313" key="12">
    <source>
        <dbReference type="EMBL" id="KDO27765.1"/>
    </source>
</evidence>
<keyword evidence="4" id="KW-0653">Protein transport</keyword>
<keyword evidence="3 9" id="KW-0812">Transmembrane</keyword>
<dbReference type="CDD" id="cd15843">
    <property type="entry name" value="R-SNARE"/>
    <property type="match status" value="1"/>
</dbReference>
<evidence type="ECO:0008006" key="14">
    <source>
        <dbReference type="Google" id="ProtNLM"/>
    </source>
</evidence>
<evidence type="ECO:0000256" key="3">
    <source>
        <dbReference type="ARBA" id="ARBA00022692"/>
    </source>
</evidence>
<dbReference type="GO" id="GO:0012505">
    <property type="term" value="C:endomembrane system"/>
    <property type="evidence" value="ECO:0007669"/>
    <property type="project" value="UniProtKB-SubCell"/>
</dbReference>
<dbReference type="Gene3D" id="3.30.450.50">
    <property type="entry name" value="Longin domain"/>
    <property type="match status" value="1"/>
</dbReference>
<feature type="transmembrane region" description="Helical" evidence="9">
    <location>
        <begin position="192"/>
        <end position="211"/>
    </location>
</feature>
<dbReference type="CDD" id="cd14824">
    <property type="entry name" value="Longin"/>
    <property type="match status" value="1"/>
</dbReference>
<dbReference type="InterPro" id="IPR001388">
    <property type="entry name" value="Synaptobrevin-like"/>
</dbReference>
<evidence type="ECO:0000256" key="2">
    <source>
        <dbReference type="ARBA" id="ARBA00022448"/>
    </source>
</evidence>
<evidence type="ECO:0000256" key="6">
    <source>
        <dbReference type="ARBA" id="ARBA00023136"/>
    </source>
</evidence>
<dbReference type="GO" id="GO:0016020">
    <property type="term" value="C:membrane"/>
    <property type="evidence" value="ECO:0007669"/>
    <property type="project" value="InterPro"/>
</dbReference>
<dbReference type="SMART" id="SM01270">
    <property type="entry name" value="Longin"/>
    <property type="match status" value="1"/>
</dbReference>
<dbReference type="InterPro" id="IPR051097">
    <property type="entry name" value="Synaptobrevin-like_transport"/>
</dbReference>